<name>A0A8T0A2T8_9BILA</name>
<keyword evidence="2" id="KW-1185">Reference proteome</keyword>
<protein>
    <submittedName>
        <fullName evidence="1">Uncharacterized protein</fullName>
    </submittedName>
</protein>
<dbReference type="OrthoDB" id="5891331at2759"/>
<sequence>MRKLKNKNYFIILIFSIFYWFLEIQARSVDLPKKASSLETDEHWPVKFLPEILKPTNTEELERRKITNTDPFEAKEEGSSSWNSDILKNKERKQFKGFKRPLKLIIESQNDEYDVDPFESVTDWLPIENKNIGKKNNF</sequence>
<dbReference type="AlphaFoldDB" id="A0A8T0A2T8"/>
<comment type="caution">
    <text evidence="1">The sequence shown here is derived from an EMBL/GenBank/DDBJ whole genome shotgun (WGS) entry which is preliminary data.</text>
</comment>
<evidence type="ECO:0000313" key="2">
    <source>
        <dbReference type="Proteomes" id="UP000605970"/>
    </source>
</evidence>
<dbReference type="EMBL" id="JABEBT010000001">
    <property type="protein sequence ID" value="KAF7640411.1"/>
    <property type="molecule type" value="Genomic_DNA"/>
</dbReference>
<organism evidence="1 2">
    <name type="scientific">Meloidogyne graminicola</name>
    <dbReference type="NCBI Taxonomy" id="189291"/>
    <lineage>
        <taxon>Eukaryota</taxon>
        <taxon>Metazoa</taxon>
        <taxon>Ecdysozoa</taxon>
        <taxon>Nematoda</taxon>
        <taxon>Chromadorea</taxon>
        <taxon>Rhabditida</taxon>
        <taxon>Tylenchina</taxon>
        <taxon>Tylenchomorpha</taxon>
        <taxon>Tylenchoidea</taxon>
        <taxon>Meloidogynidae</taxon>
        <taxon>Meloidogyninae</taxon>
        <taxon>Meloidogyne</taxon>
    </lineage>
</organism>
<accession>A0A8T0A2T8</accession>
<reference evidence="1" key="1">
    <citation type="journal article" date="2020" name="Ecol. Evol.">
        <title>Genome structure and content of the rice root-knot nematode (Meloidogyne graminicola).</title>
        <authorList>
            <person name="Phan N.T."/>
            <person name="Danchin E.G.J."/>
            <person name="Klopp C."/>
            <person name="Perfus-Barbeoch L."/>
            <person name="Kozlowski D.K."/>
            <person name="Koutsovoulos G.D."/>
            <person name="Lopez-Roques C."/>
            <person name="Bouchez O."/>
            <person name="Zahm M."/>
            <person name="Besnard G."/>
            <person name="Bellafiore S."/>
        </authorList>
    </citation>
    <scope>NUCLEOTIDE SEQUENCE</scope>
    <source>
        <strain evidence="1">VN-18</strain>
    </source>
</reference>
<dbReference type="Proteomes" id="UP000605970">
    <property type="component" value="Unassembled WGS sequence"/>
</dbReference>
<proteinExistence type="predicted"/>
<evidence type="ECO:0000313" key="1">
    <source>
        <dbReference type="EMBL" id="KAF7640411.1"/>
    </source>
</evidence>
<gene>
    <name evidence="1" type="ORF">Mgra_00000231</name>
</gene>